<evidence type="ECO:0000313" key="2">
    <source>
        <dbReference type="EMBL" id="MBP2293773.1"/>
    </source>
</evidence>
<feature type="signal peptide" evidence="1">
    <location>
        <begin position="1"/>
        <end position="29"/>
    </location>
</feature>
<dbReference type="EMBL" id="JAGINP010000012">
    <property type="protein sequence ID" value="MBP2293773.1"/>
    <property type="molecule type" value="Genomic_DNA"/>
</dbReference>
<feature type="chain" id="PRO_5046151604" evidence="1">
    <location>
        <begin position="30"/>
        <end position="209"/>
    </location>
</feature>
<dbReference type="Proteomes" id="UP000781958">
    <property type="component" value="Unassembled WGS sequence"/>
</dbReference>
<name>A0ABS4SMH8_9PROT</name>
<reference evidence="2 3" key="1">
    <citation type="submission" date="2021-03" db="EMBL/GenBank/DDBJ databases">
        <title>Genomic Encyclopedia of Type Strains, Phase III (KMG-III): the genomes of soil and plant-associated and newly described type strains.</title>
        <authorList>
            <person name="Whitman W."/>
        </authorList>
    </citation>
    <scope>NUCLEOTIDE SEQUENCE [LARGE SCALE GENOMIC DNA]</scope>
    <source>
        <strain evidence="2 3">IMMIB AFH-6</strain>
    </source>
</reference>
<organism evidence="2 3">
    <name type="scientific">Azospirillum rugosum</name>
    <dbReference type="NCBI Taxonomy" id="416170"/>
    <lineage>
        <taxon>Bacteria</taxon>
        <taxon>Pseudomonadati</taxon>
        <taxon>Pseudomonadota</taxon>
        <taxon>Alphaproteobacteria</taxon>
        <taxon>Rhodospirillales</taxon>
        <taxon>Azospirillaceae</taxon>
        <taxon>Azospirillum</taxon>
    </lineage>
</organism>
<keyword evidence="3" id="KW-1185">Reference proteome</keyword>
<keyword evidence="1" id="KW-0732">Signal</keyword>
<dbReference type="RefSeq" id="WP_209767695.1">
    <property type="nucleotide sequence ID" value="NZ_JAGINP010000012.1"/>
</dbReference>
<evidence type="ECO:0000313" key="3">
    <source>
        <dbReference type="Proteomes" id="UP000781958"/>
    </source>
</evidence>
<accession>A0ABS4SMH8</accession>
<evidence type="ECO:0000256" key="1">
    <source>
        <dbReference type="SAM" id="SignalP"/>
    </source>
</evidence>
<gene>
    <name evidence="2" type="ORF">J2851_003557</name>
</gene>
<sequence length="209" mass="21211">MGRRTSTLGRLTAGCIAAGLLLCGRPAGAEGRADIIDIHGLRLETPGPLHPGVRDGTLARAGRVAAAEAWRRRYPNVRPPHLSDRLIAEAVRHIDLIDETIAADGYAATLDVAVAIDVLRRAAGLPAPAPTPAPTIITASGAGVPADVAPALPPAGIGTGPRWLHIGPPASDSPGVAVVASPLPIGRFVGTGRRHPGLHCLSATGCTGD</sequence>
<protein>
    <submittedName>
        <fullName evidence="2">Uncharacterized protein</fullName>
    </submittedName>
</protein>
<proteinExistence type="predicted"/>
<comment type="caution">
    <text evidence="2">The sequence shown here is derived from an EMBL/GenBank/DDBJ whole genome shotgun (WGS) entry which is preliminary data.</text>
</comment>